<keyword evidence="2 6" id="KW-0813">Transport</keyword>
<dbReference type="InterPro" id="IPR047218">
    <property type="entry name" value="YocR/YhdH-like"/>
</dbReference>
<evidence type="ECO:0000256" key="6">
    <source>
        <dbReference type="RuleBase" id="RU003732"/>
    </source>
</evidence>
<dbReference type="GO" id="GO:0016020">
    <property type="term" value="C:membrane"/>
    <property type="evidence" value="ECO:0007669"/>
    <property type="project" value="UniProtKB-SubCell"/>
</dbReference>
<comment type="similarity">
    <text evidence="6">Belongs to the sodium:neurotransmitter symporter (SNF) (TC 2.A.22) family.</text>
</comment>
<dbReference type="PRINTS" id="PR00176">
    <property type="entry name" value="NANEUSMPORT"/>
</dbReference>
<evidence type="ECO:0000313" key="8">
    <source>
        <dbReference type="EMBL" id="PNH19833.1"/>
    </source>
</evidence>
<feature type="transmembrane region" description="Helical" evidence="7">
    <location>
        <begin position="256"/>
        <end position="275"/>
    </location>
</feature>
<evidence type="ECO:0000256" key="5">
    <source>
        <dbReference type="ARBA" id="ARBA00023136"/>
    </source>
</evidence>
<dbReference type="CDD" id="cd10336">
    <property type="entry name" value="SLC6sbd_Tyt1-Like"/>
    <property type="match status" value="1"/>
</dbReference>
<comment type="caution">
    <text evidence="8">The sequence shown here is derived from an EMBL/GenBank/DDBJ whole genome shotgun (WGS) entry which is preliminary data.</text>
</comment>
<evidence type="ECO:0000256" key="1">
    <source>
        <dbReference type="ARBA" id="ARBA00004141"/>
    </source>
</evidence>
<dbReference type="Proteomes" id="UP000236394">
    <property type="component" value="Unassembled WGS sequence"/>
</dbReference>
<dbReference type="AlphaFoldDB" id="A0A2J8B4Z0"/>
<feature type="transmembrane region" description="Helical" evidence="7">
    <location>
        <begin position="333"/>
        <end position="356"/>
    </location>
</feature>
<keyword evidence="6" id="KW-0769">Symport</keyword>
<dbReference type="GO" id="GO:0015293">
    <property type="term" value="F:symporter activity"/>
    <property type="evidence" value="ECO:0007669"/>
    <property type="project" value="UniProtKB-KW"/>
</dbReference>
<organism evidence="8 9">
    <name type="scientific">Mageeibacillus indolicus</name>
    <dbReference type="NCBI Taxonomy" id="884684"/>
    <lineage>
        <taxon>Bacteria</taxon>
        <taxon>Bacillati</taxon>
        <taxon>Bacillota</taxon>
        <taxon>Clostridia</taxon>
        <taxon>Eubacteriales</taxon>
        <taxon>Oscillospiraceae</taxon>
        <taxon>Mageeibacillus</taxon>
    </lineage>
</organism>
<dbReference type="InterPro" id="IPR037272">
    <property type="entry name" value="SNS_sf"/>
</dbReference>
<feature type="transmembrane region" description="Helical" evidence="7">
    <location>
        <begin position="376"/>
        <end position="397"/>
    </location>
</feature>
<feature type="transmembrane region" description="Helical" evidence="7">
    <location>
        <begin position="65"/>
        <end position="89"/>
    </location>
</feature>
<dbReference type="NCBIfam" id="NF037979">
    <property type="entry name" value="Na_transp"/>
    <property type="match status" value="1"/>
</dbReference>
<keyword evidence="3 6" id="KW-0812">Transmembrane</keyword>
<evidence type="ECO:0000256" key="2">
    <source>
        <dbReference type="ARBA" id="ARBA00022448"/>
    </source>
</evidence>
<feature type="transmembrane region" description="Helical" evidence="7">
    <location>
        <begin position="174"/>
        <end position="193"/>
    </location>
</feature>
<evidence type="ECO:0000256" key="7">
    <source>
        <dbReference type="SAM" id="Phobius"/>
    </source>
</evidence>
<feature type="transmembrane region" description="Helical" evidence="7">
    <location>
        <begin position="287"/>
        <end position="313"/>
    </location>
</feature>
<keyword evidence="4 7" id="KW-1133">Transmembrane helix</keyword>
<dbReference type="Pfam" id="PF00209">
    <property type="entry name" value="SNF"/>
    <property type="match status" value="2"/>
</dbReference>
<dbReference type="SUPFAM" id="SSF161070">
    <property type="entry name" value="SNF-like"/>
    <property type="match status" value="1"/>
</dbReference>
<name>A0A2J8B4Z0_9FIRM</name>
<keyword evidence="5 7" id="KW-0472">Membrane</keyword>
<feature type="transmembrane region" description="Helical" evidence="7">
    <location>
        <begin position="205"/>
        <end position="222"/>
    </location>
</feature>
<dbReference type="EMBL" id="NBZD01000001">
    <property type="protein sequence ID" value="PNH19833.1"/>
    <property type="molecule type" value="Genomic_DNA"/>
</dbReference>
<sequence length="484" mass="54060">MTKINFSQNQEAGRIPELSEITEKRSGHGLHFQSRLGFILLAAGCAIGLGNVWRFPYMVYKNGGAIFVLVYLLCLLIIGLPVMLCEFAVGRMSRSTAIKSFSVLQPKKTYKWPWVGYLALIGCLILLSYYAMIAGWMVDYVVGFAHGRFADVGSWNTFDPAKYFTYLLSDPGRMIVFTAIVILICLLICSLGFNRGVEKLNKGMMSLLFIILIVLAVVSMQLKEAPAAMKFYLLPNLKHVQSIGWTKVIFDALNQAFFTLSLGVSAMAIFASRIGRERTLLNEAVQIGVLDTLVAVLSGFIIFPAAFTFNIPADEGPNLIFVTLPRIFQAMSYGRYFAVAFFVFMTFAALSTLLAVLENIVSCLVELTGRSRKLCILLTGVIVFCLNIPNILGFNIWSTFKPFGFFDNIMDLSDFIVSANILPLGSLFYLFFCVTRYGIGFDAFLNEVNMGRGLKLPKTSRLYFKYVLPIIIILIYVMAVSRLF</sequence>
<dbReference type="PANTHER" id="PTHR42948:SF1">
    <property type="entry name" value="TRANSPORTER"/>
    <property type="match status" value="1"/>
</dbReference>
<feature type="transmembrane region" description="Helical" evidence="7">
    <location>
        <begin position="114"/>
        <end position="138"/>
    </location>
</feature>
<evidence type="ECO:0000256" key="3">
    <source>
        <dbReference type="ARBA" id="ARBA00022692"/>
    </source>
</evidence>
<dbReference type="PROSITE" id="PS50267">
    <property type="entry name" value="NA_NEUROTRAN_SYMP_3"/>
    <property type="match status" value="1"/>
</dbReference>
<feature type="transmembrane region" description="Helical" evidence="7">
    <location>
        <begin position="34"/>
        <end position="53"/>
    </location>
</feature>
<feature type="transmembrane region" description="Helical" evidence="7">
    <location>
        <begin position="462"/>
        <end position="481"/>
    </location>
</feature>
<comment type="subcellular location">
    <subcellularLocation>
        <location evidence="1">Membrane</location>
        <topology evidence="1">Multi-pass membrane protein</topology>
    </subcellularLocation>
</comment>
<evidence type="ECO:0000256" key="4">
    <source>
        <dbReference type="ARBA" id="ARBA00022989"/>
    </source>
</evidence>
<dbReference type="PANTHER" id="PTHR42948">
    <property type="entry name" value="TRANSPORTER"/>
    <property type="match status" value="1"/>
</dbReference>
<dbReference type="RefSeq" id="WP_102892345.1">
    <property type="nucleotide sequence ID" value="NZ_NBZD01000001.1"/>
</dbReference>
<accession>A0A2J8B4Z0</accession>
<dbReference type="PROSITE" id="PS00610">
    <property type="entry name" value="NA_NEUROTRAN_SYMP_1"/>
    <property type="match status" value="1"/>
</dbReference>
<feature type="transmembrane region" description="Helical" evidence="7">
    <location>
        <begin position="417"/>
        <end position="441"/>
    </location>
</feature>
<protein>
    <recommendedName>
        <fullName evidence="6">Transporter</fullName>
    </recommendedName>
</protein>
<dbReference type="InterPro" id="IPR000175">
    <property type="entry name" value="Na/ntran_symport"/>
</dbReference>
<gene>
    <name evidence="8" type="ORF">B7R76_02865</name>
</gene>
<evidence type="ECO:0000313" key="9">
    <source>
        <dbReference type="Proteomes" id="UP000236394"/>
    </source>
</evidence>
<reference evidence="9" key="1">
    <citation type="submission" date="2017-04" db="EMBL/GenBank/DDBJ databases">
        <authorList>
            <person name="Bumgarner R.E."/>
            <person name="Fredricks D.N."/>
            <person name="Srinivasan S."/>
        </authorList>
    </citation>
    <scope>NUCLEOTIDE SEQUENCE [LARGE SCALE GENOMIC DNA]</scope>
    <source>
        <strain evidence="9">KA00405</strain>
    </source>
</reference>
<proteinExistence type="inferred from homology"/>